<feature type="chain" id="PRO_5044820230" evidence="1">
    <location>
        <begin position="20"/>
        <end position="229"/>
    </location>
</feature>
<dbReference type="Proteomes" id="UP001549921">
    <property type="component" value="Unassembled WGS sequence"/>
</dbReference>
<protein>
    <submittedName>
        <fullName evidence="2">Uncharacterized protein</fullName>
    </submittedName>
</protein>
<organism evidence="2 3">
    <name type="scientific">Loxostege sticticalis</name>
    <name type="common">Beet webworm moth</name>
    <dbReference type="NCBI Taxonomy" id="481309"/>
    <lineage>
        <taxon>Eukaryota</taxon>
        <taxon>Metazoa</taxon>
        <taxon>Ecdysozoa</taxon>
        <taxon>Arthropoda</taxon>
        <taxon>Hexapoda</taxon>
        <taxon>Insecta</taxon>
        <taxon>Pterygota</taxon>
        <taxon>Neoptera</taxon>
        <taxon>Endopterygota</taxon>
        <taxon>Lepidoptera</taxon>
        <taxon>Glossata</taxon>
        <taxon>Ditrysia</taxon>
        <taxon>Pyraloidea</taxon>
        <taxon>Crambidae</taxon>
        <taxon>Pyraustinae</taxon>
        <taxon>Loxostege</taxon>
    </lineage>
</organism>
<evidence type="ECO:0000313" key="2">
    <source>
        <dbReference type="EMBL" id="KAL0831736.1"/>
    </source>
</evidence>
<comment type="caution">
    <text evidence="2">The sequence shown here is derived from an EMBL/GenBank/DDBJ whole genome shotgun (WGS) entry which is preliminary data.</text>
</comment>
<dbReference type="AlphaFoldDB" id="A0ABD0T156"/>
<dbReference type="EMBL" id="JBEDNZ010000011">
    <property type="protein sequence ID" value="KAL0831736.1"/>
    <property type="molecule type" value="Genomic_DNA"/>
</dbReference>
<feature type="signal peptide" evidence="1">
    <location>
        <begin position="1"/>
        <end position="19"/>
    </location>
</feature>
<reference evidence="2 3" key="1">
    <citation type="submission" date="2024-06" db="EMBL/GenBank/DDBJ databases">
        <title>A chromosome-level genome assembly of beet webworm, Loxostege sticticalis.</title>
        <authorList>
            <person name="Zhang Y."/>
        </authorList>
    </citation>
    <scope>NUCLEOTIDE SEQUENCE [LARGE SCALE GENOMIC DNA]</scope>
    <source>
        <strain evidence="2">AQ028</strain>
        <tissue evidence="2">Male pupae</tissue>
    </source>
</reference>
<keyword evidence="1" id="KW-0732">Signal</keyword>
<evidence type="ECO:0000256" key="1">
    <source>
        <dbReference type="SAM" id="SignalP"/>
    </source>
</evidence>
<sequence>MAAHAVCALLALAALSACAQEATIWVDVAPNSEEVDDVEKRYTPELESELQSAKDDALLLYTEFTGRSGLELKMFLKEMTGFANKTLYSLDRRTLANAPEYCRSDLENRLKKIEHDAKLAASFSGVNHHKFLLGHMVVFRMHLNKSEDYIKKCDRVIKTCGVSCESTPRVRRWRRHAADELHRVRDDIQHSRRSYRDILTHAHRHLNHLRRQANKRAKEASDAFERCHN</sequence>
<evidence type="ECO:0000313" key="3">
    <source>
        <dbReference type="Proteomes" id="UP001549921"/>
    </source>
</evidence>
<accession>A0ABD0T156</accession>
<name>A0ABD0T156_LOXSC</name>
<proteinExistence type="predicted"/>
<gene>
    <name evidence="2" type="ORF">ABMA28_001278</name>
</gene>